<protein>
    <submittedName>
        <fullName evidence="2">Uncharacterized protein</fullName>
    </submittedName>
</protein>
<keyword evidence="1" id="KW-1133">Transmembrane helix</keyword>
<evidence type="ECO:0000256" key="1">
    <source>
        <dbReference type="SAM" id="Phobius"/>
    </source>
</evidence>
<dbReference type="Proteomes" id="UP000315010">
    <property type="component" value="Unassembled WGS sequence"/>
</dbReference>
<proteinExistence type="predicted"/>
<dbReference type="RefSeq" id="WP_146399710.1">
    <property type="nucleotide sequence ID" value="NZ_SJPJ01000001.1"/>
</dbReference>
<evidence type="ECO:0000313" key="3">
    <source>
        <dbReference type="Proteomes" id="UP000315010"/>
    </source>
</evidence>
<name>A0A5C5Z6Q7_9BACT</name>
<keyword evidence="1" id="KW-0472">Membrane</keyword>
<dbReference type="AlphaFoldDB" id="A0A5C5Z6Q7"/>
<reference evidence="2 3" key="1">
    <citation type="submission" date="2019-02" db="EMBL/GenBank/DDBJ databases">
        <title>Deep-cultivation of Planctomycetes and their phenomic and genomic characterization uncovers novel biology.</title>
        <authorList>
            <person name="Wiegand S."/>
            <person name="Jogler M."/>
            <person name="Boedeker C."/>
            <person name="Pinto D."/>
            <person name="Vollmers J."/>
            <person name="Rivas-Marin E."/>
            <person name="Kohn T."/>
            <person name="Peeters S.H."/>
            <person name="Heuer A."/>
            <person name="Rast P."/>
            <person name="Oberbeckmann S."/>
            <person name="Bunk B."/>
            <person name="Jeske O."/>
            <person name="Meyerdierks A."/>
            <person name="Storesund J.E."/>
            <person name="Kallscheuer N."/>
            <person name="Luecker S."/>
            <person name="Lage O.M."/>
            <person name="Pohl T."/>
            <person name="Merkel B.J."/>
            <person name="Hornburger P."/>
            <person name="Mueller R.-W."/>
            <person name="Bruemmer F."/>
            <person name="Labrenz M."/>
            <person name="Spormann A.M."/>
            <person name="Op Den Camp H."/>
            <person name="Overmann J."/>
            <person name="Amann R."/>
            <person name="Jetten M.S.M."/>
            <person name="Mascher T."/>
            <person name="Medema M.H."/>
            <person name="Devos D.P."/>
            <person name="Kaster A.-K."/>
            <person name="Ovreas L."/>
            <person name="Rohde M."/>
            <person name="Galperin M.Y."/>
            <person name="Jogler C."/>
        </authorList>
    </citation>
    <scope>NUCLEOTIDE SEQUENCE [LARGE SCALE GENOMIC DNA]</scope>
    <source>
        <strain evidence="2 3">CA13</strain>
    </source>
</reference>
<accession>A0A5C5Z6Q7</accession>
<feature type="transmembrane region" description="Helical" evidence="1">
    <location>
        <begin position="6"/>
        <end position="22"/>
    </location>
</feature>
<keyword evidence="1" id="KW-0812">Transmembrane</keyword>
<keyword evidence="3" id="KW-1185">Reference proteome</keyword>
<gene>
    <name evidence="2" type="ORF">CA13_43680</name>
</gene>
<organism evidence="2 3">
    <name type="scientific">Novipirellula herctigrandis</name>
    <dbReference type="NCBI Taxonomy" id="2527986"/>
    <lineage>
        <taxon>Bacteria</taxon>
        <taxon>Pseudomonadati</taxon>
        <taxon>Planctomycetota</taxon>
        <taxon>Planctomycetia</taxon>
        <taxon>Pirellulales</taxon>
        <taxon>Pirellulaceae</taxon>
        <taxon>Novipirellula</taxon>
    </lineage>
</organism>
<dbReference type="OrthoDB" id="284920at2"/>
<dbReference type="EMBL" id="SJPJ01000001">
    <property type="protein sequence ID" value="TWT82905.1"/>
    <property type="molecule type" value="Genomic_DNA"/>
</dbReference>
<sequence length="73" mass="8393">MVAFAGSVVAVAIMWLVVLPGLSKRPAMRERLDWLDERGIDPSAMYYTELPVMEEILVRQRQRDRKSNDVSTQ</sequence>
<comment type="caution">
    <text evidence="2">The sequence shown here is derived from an EMBL/GenBank/DDBJ whole genome shotgun (WGS) entry which is preliminary data.</text>
</comment>
<evidence type="ECO:0000313" key="2">
    <source>
        <dbReference type="EMBL" id="TWT82905.1"/>
    </source>
</evidence>